<feature type="active site" description="Proton donor/acceptor" evidence="7">
    <location>
        <position position="148"/>
    </location>
</feature>
<evidence type="ECO:0000256" key="5">
    <source>
        <dbReference type="ARBA" id="ARBA00022833"/>
    </source>
</evidence>
<dbReference type="EMBL" id="KE007233">
    <property type="protein sequence ID" value="EOR00764.1"/>
    <property type="molecule type" value="Genomic_DNA"/>
</dbReference>
<evidence type="ECO:0000256" key="2">
    <source>
        <dbReference type="ARBA" id="ARBA00010363"/>
    </source>
</evidence>
<evidence type="ECO:0000256" key="1">
    <source>
        <dbReference type="ARBA" id="ARBA00005008"/>
    </source>
</evidence>
<evidence type="ECO:0000256" key="6">
    <source>
        <dbReference type="ARBA" id="ARBA00023239"/>
    </source>
</evidence>
<dbReference type="InterPro" id="IPR037523">
    <property type="entry name" value="VOC_core"/>
</dbReference>
<dbReference type="InterPro" id="IPR004361">
    <property type="entry name" value="Glyoxalase_1"/>
</dbReference>
<dbReference type="CDD" id="cd07233">
    <property type="entry name" value="GlxI_Zn"/>
    <property type="match status" value="1"/>
</dbReference>
<dbReference type="PROSITE" id="PS51819">
    <property type="entry name" value="VOC"/>
    <property type="match status" value="1"/>
</dbReference>
<dbReference type="UniPathway" id="UPA00619">
    <property type="reaction ID" value="UER00675"/>
</dbReference>
<comment type="catalytic activity">
    <reaction evidence="9">
        <text>(R)-S-lactoylglutathione = methylglyoxal + glutathione</text>
        <dbReference type="Rhea" id="RHEA:19069"/>
        <dbReference type="ChEBI" id="CHEBI:17158"/>
        <dbReference type="ChEBI" id="CHEBI:57474"/>
        <dbReference type="ChEBI" id="CHEBI:57925"/>
        <dbReference type="EC" id="4.4.1.5"/>
    </reaction>
</comment>
<dbReference type="RefSeq" id="XP_009268477.1">
    <property type="nucleotide sequence ID" value="XM_009270202.1"/>
</dbReference>
<dbReference type="KEGG" id="wic:J056_000574"/>
<keyword evidence="12" id="KW-1185">Reference proteome</keyword>
<dbReference type="Pfam" id="PF00903">
    <property type="entry name" value="Glyoxalase"/>
    <property type="match status" value="1"/>
</dbReference>
<dbReference type="NCBIfam" id="TIGR00068">
    <property type="entry name" value="glyox_I"/>
    <property type="match status" value="1"/>
</dbReference>
<dbReference type="PROSITE" id="PS00935">
    <property type="entry name" value="GLYOXALASE_I_2"/>
    <property type="match status" value="1"/>
</dbReference>
<evidence type="ECO:0000256" key="3">
    <source>
        <dbReference type="ARBA" id="ARBA00012081"/>
    </source>
</evidence>
<feature type="binding site" evidence="8">
    <location>
        <position position="148"/>
    </location>
    <ligand>
        <name>Zn(2+)</name>
        <dbReference type="ChEBI" id="CHEBI:29105"/>
        <note>ligand shared between dimeric partners</note>
    </ligand>
</feature>
<dbReference type="GO" id="GO:0046872">
    <property type="term" value="F:metal ion binding"/>
    <property type="evidence" value="ECO:0007669"/>
    <property type="project" value="UniProtKB-UniRule"/>
</dbReference>
<gene>
    <name evidence="11" type="ORF">J056_000574</name>
</gene>
<dbReference type="OMA" id="THNWDTP"/>
<evidence type="ECO:0000313" key="12">
    <source>
        <dbReference type="Proteomes" id="UP000014064"/>
    </source>
</evidence>
<evidence type="ECO:0000256" key="4">
    <source>
        <dbReference type="ARBA" id="ARBA00022723"/>
    </source>
</evidence>
<feature type="binding site" evidence="8">
    <location>
        <position position="102"/>
    </location>
    <ligand>
        <name>Zn(2+)</name>
        <dbReference type="ChEBI" id="CHEBI:29105"/>
        <note>ligand shared between dimeric partners</note>
    </ligand>
</feature>
<dbReference type="InterPro" id="IPR004360">
    <property type="entry name" value="Glyas_Fos-R_dOase_dom"/>
</dbReference>
<dbReference type="GO" id="GO:0004462">
    <property type="term" value="F:lactoylglutathione lyase activity"/>
    <property type="evidence" value="ECO:0007669"/>
    <property type="project" value="UniProtKB-UniRule"/>
</dbReference>
<dbReference type="STRING" id="1299270.R9AEZ1"/>
<accession>R9AEZ1</accession>
<dbReference type="HOGENOM" id="CLU_046006_1_1_1"/>
<evidence type="ECO:0000256" key="9">
    <source>
        <dbReference type="RuleBase" id="RU361179"/>
    </source>
</evidence>
<name>R9AEZ1_WALI9</name>
<sequence length="156" mass="17773">MSTNSNPTSGFQFNHTMYRVKNYKASLDFYTRILGMSLLDSFEGGDFTLFFLAFDGAGSESERKASKFSREGVLELTYNHGTESQDVTYANGNTEPYRGFGHIAITVPDIVAACDYFEEQKVAWKKRLTDGKMRNIAFILDPDGYWIEIVENKMRI</sequence>
<feature type="binding site" evidence="8">
    <location>
        <position position="75"/>
    </location>
    <ligand>
        <name>Zn(2+)</name>
        <dbReference type="ChEBI" id="CHEBI:29105"/>
        <note>ligand shared between dimeric partners</note>
    </ligand>
</feature>
<protein>
    <recommendedName>
        <fullName evidence="3 9">Lactoylglutathione lyase</fullName>
        <ecNumber evidence="3 9">4.4.1.5</ecNumber>
    </recommendedName>
    <alternativeName>
        <fullName evidence="9">Glyoxalase I</fullName>
    </alternativeName>
</protein>
<comment type="function">
    <text evidence="9">Catalyzes the conversion of hemimercaptal, formed from methylglyoxal and glutathione, to S-lactoylglutathione.</text>
</comment>
<dbReference type="InterPro" id="IPR018146">
    <property type="entry name" value="Glyoxalase_1_CS"/>
</dbReference>
<evidence type="ECO:0000313" key="11">
    <source>
        <dbReference type="EMBL" id="EOR00764.1"/>
    </source>
</evidence>
<dbReference type="EC" id="4.4.1.5" evidence="3 9"/>
<comment type="similarity">
    <text evidence="2 9">Belongs to the glyoxalase I family.</text>
</comment>
<comment type="pathway">
    <text evidence="1 9">Secondary metabolite metabolism; methylglyoxal degradation; (R)-lactate from methylglyoxal: step 1/2.</text>
</comment>
<reference evidence="12" key="1">
    <citation type="journal article" date="2013" name="BMC Genomics">
        <title>Genome and transcriptome sequencing of the halophilic fungus Wallemia ichthyophaga: haloadaptations present and absent.</title>
        <authorList>
            <person name="Zajc J."/>
            <person name="Liu Y."/>
            <person name="Dai W."/>
            <person name="Yang Z."/>
            <person name="Hu J."/>
            <person name="Gostincar C."/>
            <person name="Gunde-Cimerman N."/>
        </authorList>
    </citation>
    <scope>NUCLEOTIDE SEQUENCE [LARGE SCALE GENOMIC DNA]</scope>
    <source>
        <strain evidence="12">EXF-994 / CBS 113033</strain>
    </source>
</reference>
<dbReference type="PANTHER" id="PTHR10374">
    <property type="entry name" value="LACTOYLGLUTATHIONE LYASE GLYOXALASE I"/>
    <property type="match status" value="1"/>
</dbReference>
<proteinExistence type="inferred from homology"/>
<dbReference type="SUPFAM" id="SSF54593">
    <property type="entry name" value="Glyoxalase/Bleomycin resistance protein/Dihydroxybiphenyl dioxygenase"/>
    <property type="match status" value="1"/>
</dbReference>
<keyword evidence="5 8" id="KW-0862">Zinc</keyword>
<dbReference type="Proteomes" id="UP000014064">
    <property type="component" value="Unassembled WGS sequence"/>
</dbReference>
<keyword evidence="4 8" id="KW-0479">Metal-binding</keyword>
<dbReference type="InterPro" id="IPR029068">
    <property type="entry name" value="Glyas_Bleomycin-R_OHBP_Dase"/>
</dbReference>
<evidence type="ECO:0000256" key="8">
    <source>
        <dbReference type="PIRSR" id="PIRSR604361-3"/>
    </source>
</evidence>
<dbReference type="PANTHER" id="PTHR10374:SF30">
    <property type="entry name" value="LACTOYLGLUTATHIONE LYASE"/>
    <property type="match status" value="1"/>
</dbReference>
<dbReference type="PROSITE" id="PS00934">
    <property type="entry name" value="GLYOXALASE_I_1"/>
    <property type="match status" value="1"/>
</dbReference>
<dbReference type="OrthoDB" id="16820at2759"/>
<dbReference type="Gene3D" id="3.10.180.10">
    <property type="entry name" value="2,3-Dihydroxybiphenyl 1,2-Dioxygenase, domain 1"/>
    <property type="match status" value="1"/>
</dbReference>
<feature type="domain" description="VOC" evidence="10">
    <location>
        <begin position="12"/>
        <end position="152"/>
    </location>
</feature>
<dbReference type="GeneID" id="20373526"/>
<keyword evidence="6 9" id="KW-0456">Lyase</keyword>
<evidence type="ECO:0000256" key="7">
    <source>
        <dbReference type="PIRSR" id="PIRSR604361-1"/>
    </source>
</evidence>
<evidence type="ECO:0000259" key="10">
    <source>
        <dbReference type="PROSITE" id="PS51819"/>
    </source>
</evidence>
<dbReference type="eggNOG" id="KOG2944">
    <property type="taxonomic scope" value="Eukaryota"/>
</dbReference>
<organism evidence="11 12">
    <name type="scientific">Wallemia ichthyophaga (strain EXF-994 / CBS 113033)</name>
    <dbReference type="NCBI Taxonomy" id="1299270"/>
    <lineage>
        <taxon>Eukaryota</taxon>
        <taxon>Fungi</taxon>
        <taxon>Dikarya</taxon>
        <taxon>Basidiomycota</taxon>
        <taxon>Wallemiomycotina</taxon>
        <taxon>Wallemiomycetes</taxon>
        <taxon>Wallemiales</taxon>
        <taxon>Wallemiaceae</taxon>
        <taxon>Wallemia</taxon>
    </lineage>
</organism>
<dbReference type="AlphaFoldDB" id="R9AEZ1"/>
<comment type="cofactor">
    <cofactor evidence="8">
        <name>Zn(2+)</name>
        <dbReference type="ChEBI" id="CHEBI:29105"/>
    </cofactor>
    <text evidence="8">Binds 1 zinc ion per subunit. In the homodimer, two zinc ions are bound between subunits.</text>
</comment>